<dbReference type="GO" id="GO:0009252">
    <property type="term" value="P:peptidoglycan biosynthetic process"/>
    <property type="evidence" value="ECO:0007669"/>
    <property type="project" value="UniProtKB-UniRule"/>
</dbReference>
<reference evidence="12" key="1">
    <citation type="submission" date="2020-10" db="EMBL/GenBank/DDBJ databases">
        <authorList>
            <person name="Gilroy R."/>
        </authorList>
    </citation>
    <scope>NUCLEOTIDE SEQUENCE</scope>
    <source>
        <strain evidence="12">10532</strain>
    </source>
</reference>
<protein>
    <recommendedName>
        <fullName evidence="10">Probable lipid II flippase MurJ</fullName>
    </recommendedName>
</protein>
<comment type="caution">
    <text evidence="12">The sequence shown here is derived from an EMBL/GenBank/DDBJ whole genome shotgun (WGS) entry which is preliminary data.</text>
</comment>
<feature type="transmembrane region" description="Helical" evidence="10">
    <location>
        <begin position="510"/>
        <end position="534"/>
    </location>
</feature>
<evidence type="ECO:0000256" key="7">
    <source>
        <dbReference type="ARBA" id="ARBA00023136"/>
    </source>
</evidence>
<dbReference type="Proteomes" id="UP000823638">
    <property type="component" value="Unassembled WGS sequence"/>
</dbReference>
<evidence type="ECO:0000256" key="8">
    <source>
        <dbReference type="ARBA" id="ARBA00060041"/>
    </source>
</evidence>
<dbReference type="CDD" id="cd13123">
    <property type="entry name" value="MATE_MurJ_like"/>
    <property type="match status" value="1"/>
</dbReference>
<feature type="transmembrane region" description="Helical" evidence="10">
    <location>
        <begin position="180"/>
        <end position="201"/>
    </location>
</feature>
<evidence type="ECO:0000256" key="3">
    <source>
        <dbReference type="ARBA" id="ARBA00022692"/>
    </source>
</evidence>
<dbReference type="PIRSF" id="PIRSF002869">
    <property type="entry name" value="MviN"/>
    <property type="match status" value="1"/>
</dbReference>
<dbReference type="InterPro" id="IPR004268">
    <property type="entry name" value="MurJ"/>
</dbReference>
<proteinExistence type="inferred from homology"/>
<dbReference type="HAMAP" id="MF_02078">
    <property type="entry name" value="MurJ_MviN"/>
    <property type="match status" value="1"/>
</dbReference>
<dbReference type="GO" id="GO:0005886">
    <property type="term" value="C:plasma membrane"/>
    <property type="evidence" value="ECO:0007669"/>
    <property type="project" value="UniProtKB-SubCell"/>
</dbReference>
<feature type="transmembrane region" description="Helical" evidence="10">
    <location>
        <begin position="300"/>
        <end position="318"/>
    </location>
</feature>
<evidence type="ECO:0000313" key="12">
    <source>
        <dbReference type="EMBL" id="MBO8457470.1"/>
    </source>
</evidence>
<feature type="transmembrane region" description="Helical" evidence="10">
    <location>
        <begin position="409"/>
        <end position="429"/>
    </location>
</feature>
<dbReference type="InterPro" id="IPR051050">
    <property type="entry name" value="Lipid_II_flippase_MurJ/MviN"/>
</dbReference>
<dbReference type="AlphaFoldDB" id="A0A9D9HPA3"/>
<name>A0A9D9HPA3_9SPIR</name>
<feature type="transmembrane region" description="Helical" evidence="10">
    <location>
        <begin position="117"/>
        <end position="140"/>
    </location>
</feature>
<dbReference type="GO" id="GO:0015648">
    <property type="term" value="F:lipid-linked peptidoglycan transporter activity"/>
    <property type="evidence" value="ECO:0007669"/>
    <property type="project" value="UniProtKB-UniRule"/>
</dbReference>
<feature type="transmembrane region" description="Helical" evidence="10">
    <location>
        <begin position="435"/>
        <end position="454"/>
    </location>
</feature>
<dbReference type="GO" id="GO:0071555">
    <property type="term" value="P:cell wall organization"/>
    <property type="evidence" value="ECO:0007669"/>
    <property type="project" value="UniProtKB-UniRule"/>
</dbReference>
<evidence type="ECO:0000256" key="9">
    <source>
        <dbReference type="ARBA" id="ARBA00061532"/>
    </source>
</evidence>
<sequence length="553" mass="60638">MSGKTEEFTEHIIDPGPVKKTKGNSLVKSGAMLSLLTLMSRILGLIREAVKGAFLGTTALADAFTISFMIPNLLRRLFAENSISVAFIPTFKEYLEEDKKNACGVEGESTREFLSSFFTLLTFLVSLTVVIGILITPLIVPVFGTISDESILLTRIMFPYLFFISLAAFFQGILNGVKVFSPSGFTPVLFNSCVIIFTLLLHKRMENPARAMALGVVVGGAVQCFFQLPFILRRKIRFSFVSLKKAFCNKGTRTVLKLIAPTIIGMAAYQLNDVVSSALAGHSDPGVVSSLQYSLRIQELILGIFAVSIGTVLLPDLTSYAYSKQWEDFNSTLKKSMNIIALITIPVTFYCLLLGENIISLIFQGHAFSRDSVNLTMDAFVWHISGLYFIALNRIIAPAFYAQKDTKSPTVAGIISFAVNIGVAVLLAGTYKGKGIAFALSFASFTNTIALFFYMKKNRNFSVGFLIKDTILYGLKMILFSLVASVPVYFLKPIFIKLGENFSGGFLSRVAVQGIPVLLSALVFACAGIFLLVITKDSVFIQAKKMILRGKKK</sequence>
<keyword evidence="2 10" id="KW-1003">Cell membrane</keyword>
<dbReference type="NCBIfam" id="TIGR01695">
    <property type="entry name" value="murJ_mviN"/>
    <property type="match status" value="1"/>
</dbReference>
<dbReference type="EMBL" id="JADIMM010000065">
    <property type="protein sequence ID" value="MBO8457470.1"/>
    <property type="molecule type" value="Genomic_DNA"/>
</dbReference>
<dbReference type="GO" id="GO:0008360">
    <property type="term" value="P:regulation of cell shape"/>
    <property type="evidence" value="ECO:0007669"/>
    <property type="project" value="UniProtKB-UniRule"/>
</dbReference>
<dbReference type="Pfam" id="PF03023">
    <property type="entry name" value="MurJ"/>
    <property type="match status" value="1"/>
</dbReference>
<keyword evidence="10 11" id="KW-0813">Transport</keyword>
<dbReference type="PANTHER" id="PTHR47019:SF1">
    <property type="entry name" value="LIPID II FLIPPASE MURJ"/>
    <property type="match status" value="1"/>
</dbReference>
<keyword evidence="6 10" id="KW-1133">Transmembrane helix</keyword>
<comment type="pathway">
    <text evidence="10">Cell wall biogenesis; peptidoglycan biosynthesis.</text>
</comment>
<feature type="transmembrane region" description="Helical" evidence="10">
    <location>
        <begin position="152"/>
        <end position="174"/>
    </location>
</feature>
<dbReference type="GO" id="GO:0034204">
    <property type="term" value="P:lipid translocation"/>
    <property type="evidence" value="ECO:0007669"/>
    <property type="project" value="TreeGrafter"/>
</dbReference>
<gene>
    <name evidence="10 12" type="primary">murJ</name>
    <name evidence="12" type="ORF">IAA81_04490</name>
</gene>
<keyword evidence="10 11" id="KW-0961">Cell wall biogenesis/degradation</keyword>
<comment type="subcellular location">
    <subcellularLocation>
        <location evidence="1 10">Cell membrane</location>
        <topology evidence="1 10">Multi-pass membrane protein</topology>
    </subcellularLocation>
</comment>
<feature type="transmembrane region" description="Helical" evidence="10">
    <location>
        <begin position="466"/>
        <end position="490"/>
    </location>
</feature>
<evidence type="ECO:0000256" key="10">
    <source>
        <dbReference type="HAMAP-Rule" id="MF_02078"/>
    </source>
</evidence>
<evidence type="ECO:0000256" key="11">
    <source>
        <dbReference type="PIRNR" id="PIRNR002869"/>
    </source>
</evidence>
<comment type="caution">
    <text evidence="10">Lacks conserved residue(s) required for the propagation of feature annotation.</text>
</comment>
<evidence type="ECO:0000256" key="6">
    <source>
        <dbReference type="ARBA" id="ARBA00022989"/>
    </source>
</evidence>
<feature type="transmembrane region" description="Helical" evidence="10">
    <location>
        <begin position="379"/>
        <end position="397"/>
    </location>
</feature>
<keyword evidence="7 10" id="KW-0472">Membrane</keyword>
<dbReference type="PANTHER" id="PTHR47019">
    <property type="entry name" value="LIPID II FLIPPASE MURJ"/>
    <property type="match status" value="1"/>
</dbReference>
<evidence type="ECO:0000313" key="13">
    <source>
        <dbReference type="Proteomes" id="UP000823638"/>
    </source>
</evidence>
<keyword evidence="5 10" id="KW-0573">Peptidoglycan synthesis</keyword>
<organism evidence="12 13">
    <name type="scientific">Candidatus Gallitreponema excrementavium</name>
    <dbReference type="NCBI Taxonomy" id="2840840"/>
    <lineage>
        <taxon>Bacteria</taxon>
        <taxon>Pseudomonadati</taxon>
        <taxon>Spirochaetota</taxon>
        <taxon>Spirochaetia</taxon>
        <taxon>Spirochaetales</taxon>
        <taxon>Candidatus Gallitreponema</taxon>
    </lineage>
</organism>
<evidence type="ECO:0000256" key="2">
    <source>
        <dbReference type="ARBA" id="ARBA00022475"/>
    </source>
</evidence>
<evidence type="ECO:0000256" key="4">
    <source>
        <dbReference type="ARBA" id="ARBA00022960"/>
    </source>
</evidence>
<reference evidence="12" key="2">
    <citation type="journal article" date="2021" name="PeerJ">
        <title>Extensive microbial diversity within the chicken gut microbiome revealed by metagenomics and culture.</title>
        <authorList>
            <person name="Gilroy R."/>
            <person name="Ravi A."/>
            <person name="Getino M."/>
            <person name="Pursley I."/>
            <person name="Horton D.L."/>
            <person name="Alikhan N.F."/>
            <person name="Baker D."/>
            <person name="Gharbi K."/>
            <person name="Hall N."/>
            <person name="Watson M."/>
            <person name="Adriaenssens E.M."/>
            <person name="Foster-Nyarko E."/>
            <person name="Jarju S."/>
            <person name="Secka A."/>
            <person name="Antonio M."/>
            <person name="Oren A."/>
            <person name="Chaudhuri R.R."/>
            <person name="La Ragione R."/>
            <person name="Hildebrand F."/>
            <person name="Pallen M.J."/>
        </authorList>
    </citation>
    <scope>NUCLEOTIDE SEQUENCE</scope>
    <source>
        <strain evidence="12">10532</strain>
    </source>
</reference>
<evidence type="ECO:0000256" key="5">
    <source>
        <dbReference type="ARBA" id="ARBA00022984"/>
    </source>
</evidence>
<comment type="function">
    <text evidence="8 10 11">Involved in peptidoglycan biosynthesis. Transports lipid-linked peptidoglycan precursors from the inner to the outer leaflet of the cytoplasmic membrane.</text>
</comment>
<keyword evidence="4 10" id="KW-0133">Cell shape</keyword>
<keyword evidence="3 10" id="KW-0812">Transmembrane</keyword>
<accession>A0A9D9HPA3</accession>
<feature type="transmembrane region" description="Helical" evidence="10">
    <location>
        <begin position="339"/>
        <end position="359"/>
    </location>
</feature>
<evidence type="ECO:0000256" key="1">
    <source>
        <dbReference type="ARBA" id="ARBA00004651"/>
    </source>
</evidence>
<feature type="transmembrane region" description="Helical" evidence="10">
    <location>
        <begin position="213"/>
        <end position="232"/>
    </location>
</feature>
<dbReference type="PRINTS" id="PR01806">
    <property type="entry name" value="VIRFACTRMVIN"/>
</dbReference>
<comment type="similarity">
    <text evidence="9 10 11">Belongs to the MurJ/MviN family.</text>
</comment>